<sequence>MDRDVLTDAQWVKIEPHCLGKPSDPGRSGKDNRLFLEAVLWIVRTGSSRCDLPDRFGNWNTAFRRFRDWREADVFRRIFDAISDEPDLEYVMVDATIVKVHGHGQGAKGEVRVRPLAAPKVA</sequence>
<dbReference type="AlphaFoldDB" id="A0A0X1T0I8"/>
<feature type="domain" description="Insertion element IS402-like" evidence="1">
    <location>
        <begin position="6"/>
        <end position="79"/>
    </location>
</feature>
<evidence type="ECO:0000259" key="1">
    <source>
        <dbReference type="Pfam" id="PF13340"/>
    </source>
</evidence>
<dbReference type="STRING" id="46677.AWM79_09860"/>
<accession>A0A0X1T0I8</accession>
<dbReference type="PANTHER" id="PTHR46637">
    <property type="entry name" value="TIS1421-TRANSPOSASE PROTEIN A"/>
    <property type="match status" value="1"/>
</dbReference>
<dbReference type="InterPro" id="IPR052909">
    <property type="entry name" value="Transposase_6_like"/>
</dbReference>
<evidence type="ECO:0000313" key="3">
    <source>
        <dbReference type="Proteomes" id="UP000063229"/>
    </source>
</evidence>
<dbReference type="KEGG" id="pagb:AWM79_09860"/>
<dbReference type="EMBL" id="CP014135">
    <property type="protein sequence ID" value="AMB85585.1"/>
    <property type="molecule type" value="Genomic_DNA"/>
</dbReference>
<dbReference type="Proteomes" id="UP000063229">
    <property type="component" value="Chromosome"/>
</dbReference>
<gene>
    <name evidence="2" type="ORF">AWM79_09860</name>
</gene>
<reference evidence="2 3" key="1">
    <citation type="submission" date="2016-01" db="EMBL/GenBank/DDBJ databases">
        <authorList>
            <person name="McClelland M."/>
            <person name="Jain A."/>
            <person name="Saraogi P."/>
            <person name="Mendelson R."/>
            <person name="Westerman R."/>
            <person name="SanMiguel P."/>
            <person name="Csonka L."/>
        </authorList>
    </citation>
    <scope>NUCLEOTIDE SEQUENCE [LARGE SCALE GENOMIC DNA]</scope>
    <source>
        <strain evidence="2 3">NCPPB 2472</strain>
    </source>
</reference>
<dbReference type="Pfam" id="PF13340">
    <property type="entry name" value="DUF4096"/>
    <property type="match status" value="1"/>
</dbReference>
<dbReference type="InterPro" id="IPR025161">
    <property type="entry name" value="IS402-like_dom"/>
</dbReference>
<keyword evidence="3" id="KW-1185">Reference proteome</keyword>
<evidence type="ECO:0000313" key="2">
    <source>
        <dbReference type="EMBL" id="AMB85585.1"/>
    </source>
</evidence>
<protein>
    <submittedName>
        <fullName evidence="2">Transposase</fullName>
    </submittedName>
</protein>
<dbReference type="PANTHER" id="PTHR46637:SF1">
    <property type="entry name" value="BLL5188 PROTEIN"/>
    <property type="match status" value="1"/>
</dbReference>
<organism evidence="2 3">
    <name type="scientific">Pseudomonas agarici</name>
    <dbReference type="NCBI Taxonomy" id="46677"/>
    <lineage>
        <taxon>Bacteria</taxon>
        <taxon>Pseudomonadati</taxon>
        <taxon>Pseudomonadota</taxon>
        <taxon>Gammaproteobacteria</taxon>
        <taxon>Pseudomonadales</taxon>
        <taxon>Pseudomonadaceae</taxon>
        <taxon>Pseudomonas</taxon>
    </lineage>
</organism>
<proteinExistence type="predicted"/>
<name>A0A0X1T0I8_PSEAA</name>